<protein>
    <submittedName>
        <fullName evidence="6">AraC family transcriptional regulator</fullName>
    </submittedName>
</protein>
<keyword evidence="1" id="KW-0805">Transcription regulation</keyword>
<evidence type="ECO:0000256" key="1">
    <source>
        <dbReference type="ARBA" id="ARBA00023015"/>
    </source>
</evidence>
<dbReference type="Gene3D" id="1.10.10.60">
    <property type="entry name" value="Homeodomain-like"/>
    <property type="match status" value="2"/>
</dbReference>
<reference evidence="6" key="2">
    <citation type="submission" date="2023-04" db="EMBL/GenBank/DDBJ databases">
        <authorList>
            <person name="Sun J.-Q."/>
        </authorList>
    </citation>
    <scope>NUCLEOTIDE SEQUENCE</scope>
    <source>
        <strain evidence="6">CC-YY355</strain>
    </source>
</reference>
<accession>A0ABT6MR09</accession>
<feature type="domain" description="HTH araC/xylS-type" evidence="5">
    <location>
        <begin position="185"/>
        <end position="283"/>
    </location>
</feature>
<sequence>MQMQTIWSDRGGMQATGCALPDDEMPTLLAASRGGSVAVVDAAATAWLVLRGGATLDCREGRFSLCRGQWIVLDRDARPLLQAAQQGLVLGFALPARLQAMAAAEGGLFAGLGQLEPGARTAALRLWRRCARFQRNARGQQEVAWLHAEPLLRLLARQQAPLRELIDRCPGRSLRRRRQVFARMQRAWMHLAGNLDRPVRIAELAELGSVSVWYFTKTFQALYGEGPQAASSRLRLAQAARLLRGTRLSVGEAGEACGFENNCSFSRAFRARFGMPPSRYRLAATPHAANRTGTRRQAASAAAP</sequence>
<evidence type="ECO:0000259" key="5">
    <source>
        <dbReference type="PROSITE" id="PS01124"/>
    </source>
</evidence>
<dbReference type="PANTHER" id="PTHR46796:SF7">
    <property type="entry name" value="ARAC FAMILY TRANSCRIPTIONAL REGULATOR"/>
    <property type="match status" value="1"/>
</dbReference>
<evidence type="ECO:0000313" key="7">
    <source>
        <dbReference type="Proteomes" id="UP001160550"/>
    </source>
</evidence>
<keyword evidence="7" id="KW-1185">Reference proteome</keyword>
<dbReference type="Pfam" id="PF12833">
    <property type="entry name" value="HTH_18"/>
    <property type="match status" value="1"/>
</dbReference>
<comment type="caution">
    <text evidence="6">The sequence shown here is derived from an EMBL/GenBank/DDBJ whole genome shotgun (WGS) entry which is preliminary data.</text>
</comment>
<dbReference type="PANTHER" id="PTHR46796">
    <property type="entry name" value="HTH-TYPE TRANSCRIPTIONAL ACTIVATOR RHAS-RELATED"/>
    <property type="match status" value="1"/>
</dbReference>
<evidence type="ECO:0000313" key="6">
    <source>
        <dbReference type="EMBL" id="MDH7453062.1"/>
    </source>
</evidence>
<proteinExistence type="predicted"/>
<evidence type="ECO:0000256" key="2">
    <source>
        <dbReference type="ARBA" id="ARBA00023125"/>
    </source>
</evidence>
<dbReference type="InterPro" id="IPR018062">
    <property type="entry name" value="HTH_AraC-typ_CS"/>
</dbReference>
<dbReference type="InterPro" id="IPR050204">
    <property type="entry name" value="AraC_XylS_family_regulators"/>
</dbReference>
<dbReference type="RefSeq" id="WP_280942274.1">
    <property type="nucleotide sequence ID" value="NZ_JARYGX010000017.1"/>
</dbReference>
<keyword evidence="2" id="KW-0238">DNA-binding</keyword>
<dbReference type="SMART" id="SM00342">
    <property type="entry name" value="HTH_ARAC"/>
    <property type="match status" value="1"/>
</dbReference>
<dbReference type="EMBL" id="JARYGX010000017">
    <property type="protein sequence ID" value="MDH7453062.1"/>
    <property type="molecule type" value="Genomic_DNA"/>
</dbReference>
<evidence type="ECO:0000256" key="4">
    <source>
        <dbReference type="SAM" id="MobiDB-lite"/>
    </source>
</evidence>
<dbReference type="InterPro" id="IPR009057">
    <property type="entry name" value="Homeodomain-like_sf"/>
</dbReference>
<name>A0ABT6MR09_9GAMM</name>
<evidence type="ECO:0000256" key="3">
    <source>
        <dbReference type="ARBA" id="ARBA00023163"/>
    </source>
</evidence>
<organism evidence="6 7">
    <name type="scientific">Luteimonas composti</name>
    <dbReference type="NCBI Taxonomy" id="398257"/>
    <lineage>
        <taxon>Bacteria</taxon>
        <taxon>Pseudomonadati</taxon>
        <taxon>Pseudomonadota</taxon>
        <taxon>Gammaproteobacteria</taxon>
        <taxon>Lysobacterales</taxon>
        <taxon>Lysobacteraceae</taxon>
        <taxon>Luteimonas</taxon>
    </lineage>
</organism>
<gene>
    <name evidence="6" type="ORF">QF205_08230</name>
</gene>
<reference evidence="6" key="1">
    <citation type="journal article" date="2007" name="Int. J. Syst. Evol. Microbiol.">
        <title>Luteimonas composti sp. nov., a moderately thermophilic bacterium isolated from food waste.</title>
        <authorList>
            <person name="Young C.C."/>
            <person name="Kampfer P."/>
            <person name="Chen W.M."/>
            <person name="Yen W.S."/>
            <person name="Arun A.B."/>
            <person name="Lai W.A."/>
            <person name="Shen F.T."/>
            <person name="Rekha P.D."/>
            <person name="Lin K.Y."/>
            <person name="Chou J.H."/>
        </authorList>
    </citation>
    <scope>NUCLEOTIDE SEQUENCE</scope>
    <source>
        <strain evidence="6">CC-YY355</strain>
    </source>
</reference>
<dbReference type="PROSITE" id="PS01124">
    <property type="entry name" value="HTH_ARAC_FAMILY_2"/>
    <property type="match status" value="1"/>
</dbReference>
<dbReference type="SUPFAM" id="SSF46689">
    <property type="entry name" value="Homeodomain-like"/>
    <property type="match status" value="2"/>
</dbReference>
<keyword evidence="3" id="KW-0804">Transcription</keyword>
<feature type="region of interest" description="Disordered" evidence="4">
    <location>
        <begin position="284"/>
        <end position="304"/>
    </location>
</feature>
<dbReference type="PROSITE" id="PS00041">
    <property type="entry name" value="HTH_ARAC_FAMILY_1"/>
    <property type="match status" value="1"/>
</dbReference>
<dbReference type="Proteomes" id="UP001160550">
    <property type="component" value="Unassembled WGS sequence"/>
</dbReference>
<dbReference type="InterPro" id="IPR018060">
    <property type="entry name" value="HTH_AraC"/>
</dbReference>